<accession>A0A4S3M3K9</accession>
<dbReference type="OrthoDB" id="5599486at2"/>
<evidence type="ECO:0008006" key="3">
    <source>
        <dbReference type="Google" id="ProtNLM"/>
    </source>
</evidence>
<evidence type="ECO:0000313" key="2">
    <source>
        <dbReference type="Proteomes" id="UP000305939"/>
    </source>
</evidence>
<protein>
    <recommendedName>
        <fullName evidence="3">PE-PGRS family protein</fullName>
    </recommendedName>
</protein>
<proteinExistence type="predicted"/>
<evidence type="ECO:0000313" key="1">
    <source>
        <dbReference type="EMBL" id="THD69754.1"/>
    </source>
</evidence>
<reference evidence="1 2" key="1">
    <citation type="submission" date="2019-04" db="EMBL/GenBank/DDBJ databases">
        <title>Draft genome sequence of Robertkochia marina CC-AMO-30D.</title>
        <authorList>
            <person name="Hameed A."/>
            <person name="Lin S.-Y."/>
            <person name="Shahina M."/>
            <person name="Lai W.-A."/>
            <person name="Young C.-C."/>
        </authorList>
    </citation>
    <scope>NUCLEOTIDE SEQUENCE [LARGE SCALE GENOMIC DNA]</scope>
    <source>
        <strain evidence="1 2">CC-AMO-30D</strain>
    </source>
</reference>
<keyword evidence="2" id="KW-1185">Reference proteome</keyword>
<comment type="caution">
    <text evidence="1">The sequence shown here is derived from an EMBL/GenBank/DDBJ whole genome shotgun (WGS) entry which is preliminary data.</text>
</comment>
<dbReference type="RefSeq" id="WP_136335244.1">
    <property type="nucleotide sequence ID" value="NZ_QXMP01000002.1"/>
</dbReference>
<dbReference type="AlphaFoldDB" id="A0A4S3M3K9"/>
<dbReference type="Proteomes" id="UP000305939">
    <property type="component" value="Unassembled WGS sequence"/>
</dbReference>
<dbReference type="EMBL" id="SSMC01000001">
    <property type="protein sequence ID" value="THD69754.1"/>
    <property type="molecule type" value="Genomic_DNA"/>
</dbReference>
<name>A0A4S3M3K9_9FLAO</name>
<organism evidence="1 2">
    <name type="scientific">Robertkochia marina</name>
    <dbReference type="NCBI Taxonomy" id="1227945"/>
    <lineage>
        <taxon>Bacteria</taxon>
        <taxon>Pseudomonadati</taxon>
        <taxon>Bacteroidota</taxon>
        <taxon>Flavobacteriia</taxon>
        <taxon>Flavobacteriales</taxon>
        <taxon>Flavobacteriaceae</taxon>
        <taxon>Robertkochia</taxon>
    </lineage>
</organism>
<dbReference type="SUPFAM" id="SSF101898">
    <property type="entry name" value="NHL repeat"/>
    <property type="match status" value="1"/>
</dbReference>
<gene>
    <name evidence="1" type="ORF">E7Z59_05345</name>
</gene>
<sequence length="281" mass="31773">MKWTITSILIWVLSFNCSQTIPDHLEVLTWLPEEMRENSGLETVPGSDLIWSINDSGNKDHLYGLDIQGKIVKEFNIKGAVNEDWEDIAADEKGNVYIADIGNNSYKRDELFIYKLPNPASATGDDMEAEEIEFRYPGHKKNQPINAEALVYHKGRLYIFSKDENEEEEELVKVYSVPAASGKYTAKLVAEIPACDDNDNCRVTAADISPDGKTLALLTYDKVLLAANFLGTDEVPKFKVIDLEHRTQKEGLCFYDHHTLLLSDERSHGEGGVLYRFELPR</sequence>